<dbReference type="Proteomes" id="UP000196368">
    <property type="component" value="Unassembled WGS sequence"/>
</dbReference>
<dbReference type="GO" id="GO:0030170">
    <property type="term" value="F:pyridoxal phosphate binding"/>
    <property type="evidence" value="ECO:0007669"/>
    <property type="project" value="TreeGrafter"/>
</dbReference>
<dbReference type="InterPro" id="IPR015421">
    <property type="entry name" value="PyrdxlP-dep_Trfase_major"/>
</dbReference>
<dbReference type="PANTHER" id="PTHR30244">
    <property type="entry name" value="TRANSAMINASE"/>
    <property type="match status" value="1"/>
</dbReference>
<proteinExistence type="inferred from homology"/>
<keyword evidence="1 4" id="KW-0663">Pyridoxal phosphate</keyword>
<gene>
    <name evidence="6" type="ORF">B5F75_02375</name>
</gene>
<evidence type="ECO:0000313" key="7">
    <source>
        <dbReference type="Proteomes" id="UP000196368"/>
    </source>
</evidence>
<evidence type="ECO:0008006" key="8">
    <source>
        <dbReference type="Google" id="ProtNLM"/>
    </source>
</evidence>
<dbReference type="Gene3D" id="3.90.1150.10">
    <property type="entry name" value="Aspartate Aminotransferase, domain 1"/>
    <property type="match status" value="1"/>
</dbReference>
<protein>
    <recommendedName>
        <fullName evidence="8">Aminotransferase DegT</fullName>
    </recommendedName>
</protein>
<keyword evidence="7" id="KW-1185">Reference proteome</keyword>
<feature type="active site" description="Proton acceptor" evidence="3">
    <location>
        <position position="191"/>
    </location>
</feature>
<evidence type="ECO:0000313" key="6">
    <source>
        <dbReference type="EMBL" id="OUO57641.1"/>
    </source>
</evidence>
<dbReference type="InterPro" id="IPR015424">
    <property type="entry name" value="PyrdxlP-dep_Trfase"/>
</dbReference>
<evidence type="ECO:0000256" key="1">
    <source>
        <dbReference type="ARBA" id="ARBA00022898"/>
    </source>
</evidence>
<feature type="modified residue" description="N6-(pyridoxal phosphate)lysine" evidence="4">
    <location>
        <position position="191"/>
    </location>
</feature>
<dbReference type="SUPFAM" id="SSF53383">
    <property type="entry name" value="PLP-dependent transferases"/>
    <property type="match status" value="1"/>
</dbReference>
<evidence type="ECO:0000256" key="4">
    <source>
        <dbReference type="PIRSR" id="PIRSR000390-2"/>
    </source>
</evidence>
<sequence length="379" mass="41756">MTDDKTPIPLFNLKEQHESLKPQINAAALEALNSMHWLLGPQTEKFEEEFAALIGVKHCISCSSGASALQIALGAAGIGPGDEVITTPFTFIATTSSISLTGAKFVFADIDPRTYNLDVHDVERKITKKTKAILPVHLYGYPANMDAIMHLANEHDLKVIEDCAQAHLAMADGVMVGGIGDAGCFSFYPSKNLGACGDAGCVTTNDDDIANRCRSLRHSGRALGKAYEYDLEGSTLRMDEIQAAILRVKLPHLEEWTEKRRRAAALYEEGLAGVPVVLPPTPPVGYAQSYYVYTIRAEKRDELQAFLKARGIGSAVYYPVPLYKQPAYKNRGFKPEDFPQAEKAAQEVLSIPMFPEITEEQIHRVCETIREFYEQDATV</sequence>
<comment type="similarity">
    <text evidence="2 5">Belongs to the DegT/DnrJ/EryC1 family.</text>
</comment>
<dbReference type="PIRSF" id="PIRSF000390">
    <property type="entry name" value="PLP_StrS"/>
    <property type="match status" value="1"/>
</dbReference>
<dbReference type="CDD" id="cd00616">
    <property type="entry name" value="AHBA_syn"/>
    <property type="match status" value="1"/>
</dbReference>
<name>A0A1Y4DQJ3_9BACT</name>
<dbReference type="Pfam" id="PF01041">
    <property type="entry name" value="DegT_DnrJ_EryC1"/>
    <property type="match status" value="1"/>
</dbReference>
<dbReference type="AlphaFoldDB" id="A0A1Y4DQJ3"/>
<comment type="caution">
    <text evidence="6">The sequence shown here is derived from an EMBL/GenBank/DDBJ whole genome shotgun (WGS) entry which is preliminary data.</text>
</comment>
<accession>A0A1Y4DQJ3</accession>
<dbReference type="GO" id="GO:0000271">
    <property type="term" value="P:polysaccharide biosynthetic process"/>
    <property type="evidence" value="ECO:0007669"/>
    <property type="project" value="TreeGrafter"/>
</dbReference>
<organism evidence="6 7">
    <name type="scientific">Candidatus Avelusimicrobium gallicola</name>
    <dbReference type="NCBI Taxonomy" id="2562704"/>
    <lineage>
        <taxon>Bacteria</taxon>
        <taxon>Pseudomonadati</taxon>
        <taxon>Elusimicrobiota</taxon>
        <taxon>Elusimicrobia</taxon>
        <taxon>Elusimicrobiales</taxon>
        <taxon>Elusimicrobiaceae</taxon>
        <taxon>Candidatus Avelusimicrobium</taxon>
    </lineage>
</organism>
<evidence type="ECO:0000256" key="2">
    <source>
        <dbReference type="ARBA" id="ARBA00037999"/>
    </source>
</evidence>
<dbReference type="RefSeq" id="WP_087287353.1">
    <property type="nucleotide sequence ID" value="NZ_NFJD01000001.1"/>
</dbReference>
<dbReference type="Gene3D" id="3.40.640.10">
    <property type="entry name" value="Type I PLP-dependent aspartate aminotransferase-like (Major domain)"/>
    <property type="match status" value="1"/>
</dbReference>
<dbReference type="InterPro" id="IPR000653">
    <property type="entry name" value="DegT/StrS_aminotransferase"/>
</dbReference>
<reference evidence="7" key="1">
    <citation type="submission" date="2017-04" db="EMBL/GenBank/DDBJ databases">
        <title>Function of individual gut microbiota members based on whole genome sequencing of pure cultures obtained from chicken caecum.</title>
        <authorList>
            <person name="Medvecky M."/>
            <person name="Cejkova D."/>
            <person name="Polansky O."/>
            <person name="Karasova D."/>
            <person name="Kubasova T."/>
            <person name="Cizek A."/>
            <person name="Rychlik I."/>
        </authorList>
    </citation>
    <scope>NUCLEOTIDE SEQUENCE [LARGE SCALE GENOMIC DNA]</scope>
    <source>
        <strain evidence="7">An273</strain>
    </source>
</reference>
<evidence type="ECO:0000256" key="5">
    <source>
        <dbReference type="RuleBase" id="RU004508"/>
    </source>
</evidence>
<dbReference type="PANTHER" id="PTHR30244:SF36">
    <property type="entry name" value="3-OXO-GLUCOSE-6-PHOSPHATE:GLUTAMATE AMINOTRANSFERASE"/>
    <property type="match status" value="1"/>
</dbReference>
<dbReference type="GO" id="GO:0008483">
    <property type="term" value="F:transaminase activity"/>
    <property type="evidence" value="ECO:0007669"/>
    <property type="project" value="TreeGrafter"/>
</dbReference>
<evidence type="ECO:0000256" key="3">
    <source>
        <dbReference type="PIRSR" id="PIRSR000390-1"/>
    </source>
</evidence>
<dbReference type="EMBL" id="NFJD01000001">
    <property type="protein sequence ID" value="OUO57641.1"/>
    <property type="molecule type" value="Genomic_DNA"/>
</dbReference>
<dbReference type="OrthoDB" id="9766188at2"/>
<dbReference type="InterPro" id="IPR015422">
    <property type="entry name" value="PyrdxlP-dep_Trfase_small"/>
</dbReference>